<dbReference type="AlphaFoldDB" id="A0A136JGX2"/>
<evidence type="ECO:0000313" key="2">
    <source>
        <dbReference type="EMBL" id="KXJ96409.1"/>
    </source>
</evidence>
<proteinExistence type="predicted"/>
<reference evidence="3" key="1">
    <citation type="submission" date="2016-02" db="EMBL/GenBank/DDBJ databases">
        <title>Draft genome sequence of Microdochium bolleyi, a fungal endophyte of beachgrass.</title>
        <authorList>
            <consortium name="DOE Joint Genome Institute"/>
            <person name="David A.S."/>
            <person name="May G."/>
            <person name="Haridas S."/>
            <person name="Lim J."/>
            <person name="Wang M."/>
            <person name="Labutti K."/>
            <person name="Lipzen A."/>
            <person name="Barry K."/>
            <person name="Grigoriev I.V."/>
        </authorList>
    </citation>
    <scope>NUCLEOTIDE SEQUENCE [LARGE SCALE GENOMIC DNA]</scope>
    <source>
        <strain evidence="3">J235TASD1</strain>
    </source>
</reference>
<dbReference type="Proteomes" id="UP000070501">
    <property type="component" value="Unassembled WGS sequence"/>
</dbReference>
<dbReference type="PANTHER" id="PTHR28064">
    <property type="entry name" value="INNER KINETOCHORE SUBUNIT NKP2"/>
    <property type="match status" value="1"/>
</dbReference>
<gene>
    <name evidence="2" type="ORF">Micbo1qcDRAFT_719</name>
</gene>
<sequence>MAPTEAAILENYLLLPARLPSIISLQEFTSLFPKSQQSSPQIRSLYRDLQQQRSALVDDVADSIEAEVRGVSRTLRRELVRARAEAEHEERDDEIEIERALFGPTSNLIASKPHHLMTILPDMETAVADIEAEIKKLEEEEAALLESVKQTVGGLSDLRYGRLSNPKLRTESLEALQAMQDVCARRNET</sequence>
<organism evidence="2 3">
    <name type="scientific">Microdochium bolleyi</name>
    <dbReference type="NCBI Taxonomy" id="196109"/>
    <lineage>
        <taxon>Eukaryota</taxon>
        <taxon>Fungi</taxon>
        <taxon>Dikarya</taxon>
        <taxon>Ascomycota</taxon>
        <taxon>Pezizomycotina</taxon>
        <taxon>Sordariomycetes</taxon>
        <taxon>Xylariomycetidae</taxon>
        <taxon>Xylariales</taxon>
        <taxon>Microdochiaceae</taxon>
        <taxon>Microdochium</taxon>
    </lineage>
</organism>
<dbReference type="InterPro" id="IPR018565">
    <property type="entry name" value="Nkp2/Cnl2"/>
</dbReference>
<dbReference type="OrthoDB" id="2311687at2759"/>
<protein>
    <submittedName>
        <fullName evidence="2">Cnl2/NKP2 family protein-domain-containing protein</fullName>
    </submittedName>
</protein>
<dbReference type="Pfam" id="PF09447">
    <property type="entry name" value="Cnl2_NKP2"/>
    <property type="match status" value="1"/>
</dbReference>
<keyword evidence="3" id="KW-1185">Reference proteome</keyword>
<keyword evidence="1" id="KW-0175">Coiled coil</keyword>
<dbReference type="GO" id="GO:0031511">
    <property type="term" value="C:Mis6-Sim4 complex"/>
    <property type="evidence" value="ECO:0007669"/>
    <property type="project" value="TreeGrafter"/>
</dbReference>
<dbReference type="GO" id="GO:0007059">
    <property type="term" value="P:chromosome segregation"/>
    <property type="evidence" value="ECO:0007669"/>
    <property type="project" value="TreeGrafter"/>
</dbReference>
<name>A0A136JGX2_9PEZI</name>
<feature type="coiled-coil region" evidence="1">
    <location>
        <begin position="120"/>
        <end position="147"/>
    </location>
</feature>
<evidence type="ECO:0000256" key="1">
    <source>
        <dbReference type="SAM" id="Coils"/>
    </source>
</evidence>
<evidence type="ECO:0000313" key="3">
    <source>
        <dbReference type="Proteomes" id="UP000070501"/>
    </source>
</evidence>
<accession>A0A136JGX2</accession>
<dbReference type="STRING" id="196109.A0A136JGX2"/>
<dbReference type="PANTHER" id="PTHR28064:SF1">
    <property type="entry name" value="INNER KINETOCHORE SUBUNIT NKP2"/>
    <property type="match status" value="1"/>
</dbReference>
<dbReference type="EMBL" id="KQ964245">
    <property type="protein sequence ID" value="KXJ96409.1"/>
    <property type="molecule type" value="Genomic_DNA"/>
</dbReference>
<dbReference type="InParanoid" id="A0A136JGX2"/>